<dbReference type="SUPFAM" id="SSF82714">
    <property type="entry name" value="Multidrug efflux transporter AcrB TolC docking domain, DN and DC subdomains"/>
    <property type="match status" value="1"/>
</dbReference>
<organism evidence="1 2">
    <name type="scientific">Streptomyces roseolus</name>
    <dbReference type="NCBI Taxonomy" id="67358"/>
    <lineage>
        <taxon>Bacteria</taxon>
        <taxon>Bacillati</taxon>
        <taxon>Actinomycetota</taxon>
        <taxon>Actinomycetes</taxon>
        <taxon>Kitasatosporales</taxon>
        <taxon>Streptomycetaceae</taxon>
        <taxon>Streptomyces</taxon>
    </lineage>
</organism>
<dbReference type="InterPro" id="IPR001036">
    <property type="entry name" value="Acrflvin-R"/>
</dbReference>
<keyword evidence="2" id="KW-1185">Reference proteome</keyword>
<gene>
    <name evidence="1" type="ORF">R2363_00415</name>
</gene>
<dbReference type="RefSeq" id="WP_319007275.1">
    <property type="nucleotide sequence ID" value="NZ_JAWJZF010000084.1"/>
</dbReference>
<feature type="non-terminal residue" evidence="1">
    <location>
        <position position="112"/>
    </location>
</feature>
<dbReference type="InterPro" id="IPR027463">
    <property type="entry name" value="AcrB_DN_DC_subdom"/>
</dbReference>
<dbReference type="Proteomes" id="UP001278571">
    <property type="component" value="Unassembled WGS sequence"/>
</dbReference>
<dbReference type="Pfam" id="PF00873">
    <property type="entry name" value="ACR_tran"/>
    <property type="match status" value="1"/>
</dbReference>
<dbReference type="EMBL" id="JAWJZF010000084">
    <property type="protein sequence ID" value="MDX2290658.1"/>
    <property type="molecule type" value="Genomic_DNA"/>
</dbReference>
<sequence>VRNYNLSPDDIVQSIVKANSITPAGNIRVGDETLITAQNAVVENVKELETVPLKIGAGPTVFIRDIASVDIGSDVTTSYALINGKRSVYIPVTKRSTASTWDVVQNVKKALP</sequence>
<protein>
    <submittedName>
        <fullName evidence="1">Efflux RND transporter permease subunit</fullName>
    </submittedName>
</protein>
<comment type="caution">
    <text evidence="1">The sequence shown here is derived from an EMBL/GenBank/DDBJ whole genome shotgun (WGS) entry which is preliminary data.</text>
</comment>
<evidence type="ECO:0000313" key="1">
    <source>
        <dbReference type="EMBL" id="MDX2290658.1"/>
    </source>
</evidence>
<dbReference type="Gene3D" id="3.30.70.1320">
    <property type="entry name" value="Multidrug efflux transporter AcrB pore domain like"/>
    <property type="match status" value="1"/>
</dbReference>
<dbReference type="PANTHER" id="PTHR32063">
    <property type="match status" value="1"/>
</dbReference>
<proteinExistence type="predicted"/>
<name>A0ABU4JYT9_9ACTN</name>
<evidence type="ECO:0000313" key="2">
    <source>
        <dbReference type="Proteomes" id="UP001278571"/>
    </source>
</evidence>
<accession>A0ABU4JYT9</accession>
<dbReference type="PANTHER" id="PTHR32063:SF8">
    <property type="entry name" value="CATION EFFLUX PROTEIN"/>
    <property type="match status" value="1"/>
</dbReference>
<dbReference type="SUPFAM" id="SSF82693">
    <property type="entry name" value="Multidrug efflux transporter AcrB pore domain, PN1, PN2, PC1 and PC2 subdomains"/>
    <property type="match status" value="1"/>
</dbReference>
<dbReference type="Gene3D" id="3.30.2090.10">
    <property type="entry name" value="Multidrug efflux transporter AcrB TolC docking domain, DN and DC subdomains"/>
    <property type="match status" value="1"/>
</dbReference>
<reference evidence="1 2" key="1">
    <citation type="submission" date="2023-10" db="EMBL/GenBank/DDBJ databases">
        <authorList>
            <person name="Wang X.X."/>
        </authorList>
    </citation>
    <scope>NUCLEOTIDE SEQUENCE [LARGE SCALE GENOMIC DNA]</scope>
    <source>
        <strain evidence="1 2">NBRC 12816</strain>
    </source>
</reference>
<feature type="non-terminal residue" evidence="1">
    <location>
        <position position="1"/>
    </location>
</feature>